<proteinExistence type="predicted"/>
<sequence>MKPTHEKNIASVTEAVKQLTGHSTAELCSDEVLFTIVSNGNWLYQNSPLPQKFARMFSGILHCIQGEYFLITPVEKVKVVVESWPMVLVEVDATASGFCFRSTLDTEFNVDKSAIELQDSQILVHLSRGLVGVLNRACYYRYINDFLSVD</sequence>
<dbReference type="AlphaFoldDB" id="A0A9X1ZMK4"/>
<dbReference type="InterPro" id="IPR023361">
    <property type="entry name" value="DUF1285_beta_roll_sf"/>
</dbReference>
<name>A0A9X1ZMK4_9GAMM</name>
<feature type="domain" description="DUF1285" evidence="1">
    <location>
        <begin position="32"/>
        <end position="82"/>
    </location>
</feature>
<dbReference type="Gene3D" id="2.30.270.10">
    <property type="entry name" value="duf1285 protein"/>
    <property type="match status" value="1"/>
</dbReference>
<dbReference type="EMBL" id="JAKIKP010000004">
    <property type="protein sequence ID" value="MCL1142650.1"/>
    <property type="molecule type" value="Genomic_DNA"/>
</dbReference>
<evidence type="ECO:0000313" key="3">
    <source>
        <dbReference type="Proteomes" id="UP001139333"/>
    </source>
</evidence>
<keyword evidence="3" id="KW-1185">Reference proteome</keyword>
<gene>
    <name evidence="2" type="ORF">L2672_08110</name>
</gene>
<protein>
    <submittedName>
        <fullName evidence="2">DUF1285 domain-containing protein</fullName>
    </submittedName>
</protein>
<dbReference type="RefSeq" id="WP_248995325.1">
    <property type="nucleotide sequence ID" value="NZ_JAKIKP010000004.1"/>
</dbReference>
<dbReference type="InterPro" id="IPR048341">
    <property type="entry name" value="DUF1285_N"/>
</dbReference>
<organism evidence="2 3">
    <name type="scientific">Shewanella gaetbuli</name>
    <dbReference type="NCBI Taxonomy" id="220752"/>
    <lineage>
        <taxon>Bacteria</taxon>
        <taxon>Pseudomonadati</taxon>
        <taxon>Pseudomonadota</taxon>
        <taxon>Gammaproteobacteria</taxon>
        <taxon>Alteromonadales</taxon>
        <taxon>Shewanellaceae</taxon>
        <taxon>Shewanella</taxon>
    </lineage>
</organism>
<dbReference type="Gene3D" id="3.10.540.10">
    <property type="entry name" value="duf1285 like domain"/>
    <property type="match status" value="1"/>
</dbReference>
<evidence type="ECO:0000313" key="2">
    <source>
        <dbReference type="EMBL" id="MCL1142650.1"/>
    </source>
</evidence>
<evidence type="ECO:0000259" key="1">
    <source>
        <dbReference type="Pfam" id="PF06938"/>
    </source>
</evidence>
<comment type="caution">
    <text evidence="2">The sequence shown here is derived from an EMBL/GenBank/DDBJ whole genome shotgun (WGS) entry which is preliminary data.</text>
</comment>
<dbReference type="Pfam" id="PF06938">
    <property type="entry name" value="DUF1285_N"/>
    <property type="match status" value="1"/>
</dbReference>
<reference evidence="2" key="1">
    <citation type="submission" date="2022-01" db="EMBL/GenBank/DDBJ databases">
        <title>Whole genome-based taxonomy of the Shewanellaceae.</title>
        <authorList>
            <person name="Martin-Rodriguez A.J."/>
        </authorList>
    </citation>
    <scope>NUCLEOTIDE SEQUENCE</scope>
    <source>
        <strain evidence="2">DSM 16422</strain>
    </source>
</reference>
<dbReference type="Proteomes" id="UP001139333">
    <property type="component" value="Unassembled WGS sequence"/>
</dbReference>
<accession>A0A9X1ZMK4</accession>